<feature type="region of interest" description="Disordered" evidence="1">
    <location>
        <begin position="732"/>
        <end position="756"/>
    </location>
</feature>
<feature type="region of interest" description="Disordered" evidence="1">
    <location>
        <begin position="79"/>
        <end position="115"/>
    </location>
</feature>
<feature type="compositionally biased region" description="Low complexity" evidence="1">
    <location>
        <begin position="449"/>
        <end position="460"/>
    </location>
</feature>
<feature type="compositionally biased region" description="Pro residues" evidence="1">
    <location>
        <begin position="887"/>
        <end position="902"/>
    </location>
</feature>
<dbReference type="Proteomes" id="UP000053841">
    <property type="component" value="Unassembled WGS sequence"/>
</dbReference>
<feature type="compositionally biased region" description="Basic and acidic residues" evidence="1">
    <location>
        <begin position="334"/>
        <end position="344"/>
    </location>
</feature>
<feature type="compositionally biased region" description="Pro residues" evidence="1">
    <location>
        <begin position="833"/>
        <end position="869"/>
    </location>
</feature>
<dbReference type="PRINTS" id="PR01217">
    <property type="entry name" value="PRICHEXTENSN"/>
</dbReference>
<sequence>MADLSARPPMSRWRLTRSTANLREAAREAARSPSVASKVSVPAPPKTLERVSSRMSLFNLFSKPKVEKARGHTEVGLAVPMRPQTPPKPTAPMSIPKSSLRQNPSPPAQQTIRARASQRFRPISMRSGVSYNEFGDWEPPPLFQAFPQSIKHATVQACVFAPEVLMRTQSQRRQAESLLERIDHERELSTITENSTEAKKLEKSHKRLISHSVLHPPTPELVNKIYVLVTSGYILQYAGDGPFDRVPEKVLKLGKESAAFACDLIPGKHWVLQISSHASDDGALEVGPKSSILARLRTQHLNTRRSVTSFLLVLESAEEMDEWMTSVRREIDNLGGTRTRDDSARASCSTDGGSVSKESAEIANHRFRVSRDAYNMSKVVPIEPRLSASPKIITSDWETNPEQTKRSIDSSSGQSHRQSSRLSVETSSATSTPVSQHQMQLEQLRGRSRYSFMSSSTSFSGAGTQNTSRESSPAPQSPLMEECGATGDNEPLRSAMSLRSFQMNPNSSMSSRRRSMQPLPTTDENLLQTAETLSKNLRHSLYSPASPTFPGIENPLAAGPIISVNQAPSLDQPQETEIGLAYSSPPELKNDIPDQPEEDDSPPAREDSPVRFNAHVYSSPPRRDVISPPPKEPAPLPPPPARRQSIMGNTTTTTGMSNPAPYLASTSKVTGTRRRTSGSPKPFLRPIPVRPQAQHIDSARRRASQTPSPTPSISPLIANRSVTAPIRPASAASNMTTSPSLHGLNSAQSNPLRRPASVQIRSDRAPFLSSRPLRLISSTPSFVPGQRMSIQAAPTTTNVQAYPNIEALRQRTLAQQTSQKTIVVKRSLSSIGLPPPAPPPNMPLPPPPRNITSPTPPPSIPLPPPPPTADHPVTPLSMPLSPLMGLPAPPPTAPLPPTPPEVAPRASIV</sequence>
<gene>
    <name evidence="2" type="ORF">COCCADRAFT_27728</name>
</gene>
<feature type="compositionally biased region" description="Low complexity" evidence="1">
    <location>
        <begin position="872"/>
        <end position="886"/>
    </location>
</feature>
<feature type="compositionally biased region" description="Low complexity" evidence="1">
    <location>
        <begin position="409"/>
        <end position="423"/>
    </location>
</feature>
<feature type="region of interest" description="Disordered" evidence="1">
    <location>
        <begin position="334"/>
        <end position="357"/>
    </location>
</feature>
<feature type="compositionally biased region" description="Polar residues" evidence="1">
    <location>
        <begin position="346"/>
        <end position="357"/>
    </location>
</feature>
<protein>
    <recommendedName>
        <fullName evidence="4">PH domain-containing protein</fullName>
    </recommendedName>
</protein>
<feature type="compositionally biased region" description="Polar residues" evidence="1">
    <location>
        <begin position="424"/>
        <end position="441"/>
    </location>
</feature>
<dbReference type="eggNOG" id="ENOG502S4CD">
    <property type="taxonomic scope" value="Eukaryota"/>
</dbReference>
<dbReference type="RefSeq" id="XP_007714124.1">
    <property type="nucleotide sequence ID" value="XM_007715934.1"/>
</dbReference>
<feature type="region of interest" description="Disordered" evidence="1">
    <location>
        <begin position="829"/>
        <end position="909"/>
    </location>
</feature>
<feature type="compositionally biased region" description="Polar residues" evidence="1">
    <location>
        <begin position="461"/>
        <end position="474"/>
    </location>
</feature>
<reference evidence="2 3" key="1">
    <citation type="journal article" date="2013" name="PLoS Genet.">
        <title>Comparative genome structure, secondary metabolite, and effector coding capacity across Cochliobolus pathogens.</title>
        <authorList>
            <person name="Condon B.J."/>
            <person name="Leng Y."/>
            <person name="Wu D."/>
            <person name="Bushley K.E."/>
            <person name="Ohm R.A."/>
            <person name="Otillar R."/>
            <person name="Martin J."/>
            <person name="Schackwitz W."/>
            <person name="Grimwood J."/>
            <person name="MohdZainudin N."/>
            <person name="Xue C."/>
            <person name="Wang R."/>
            <person name="Manning V.A."/>
            <person name="Dhillon B."/>
            <person name="Tu Z.J."/>
            <person name="Steffenson B.J."/>
            <person name="Salamov A."/>
            <person name="Sun H."/>
            <person name="Lowry S."/>
            <person name="LaButti K."/>
            <person name="Han J."/>
            <person name="Copeland A."/>
            <person name="Lindquist E."/>
            <person name="Barry K."/>
            <person name="Schmutz J."/>
            <person name="Baker S.E."/>
            <person name="Ciuffetti L.M."/>
            <person name="Grigoriev I.V."/>
            <person name="Zhong S."/>
            <person name="Turgeon B.G."/>
        </authorList>
    </citation>
    <scope>NUCLEOTIDE SEQUENCE [LARGE SCALE GENOMIC DNA]</scope>
    <source>
        <strain evidence="2 3">26-R-13</strain>
    </source>
</reference>
<organism evidence="2 3">
    <name type="scientific">Cochliobolus carbonum (strain 26-R-13)</name>
    <name type="common">Maize leaf spot fungus</name>
    <name type="synonym">Bipolaris zeicola</name>
    <dbReference type="NCBI Taxonomy" id="930089"/>
    <lineage>
        <taxon>Eukaryota</taxon>
        <taxon>Fungi</taxon>
        <taxon>Dikarya</taxon>
        <taxon>Ascomycota</taxon>
        <taxon>Pezizomycotina</taxon>
        <taxon>Dothideomycetes</taxon>
        <taxon>Pleosporomycetidae</taxon>
        <taxon>Pleosporales</taxon>
        <taxon>Pleosporineae</taxon>
        <taxon>Pleosporaceae</taxon>
        <taxon>Bipolaris</taxon>
    </lineage>
</organism>
<accession>W6YJT8</accession>
<evidence type="ECO:0000313" key="2">
    <source>
        <dbReference type="EMBL" id="EUC31561.1"/>
    </source>
</evidence>
<feature type="region of interest" description="Disordered" evidence="1">
    <location>
        <begin position="24"/>
        <end position="44"/>
    </location>
</feature>
<feature type="region of interest" description="Disordered" evidence="1">
    <location>
        <begin position="393"/>
        <end position="491"/>
    </location>
</feature>
<feature type="region of interest" description="Disordered" evidence="1">
    <location>
        <begin position="582"/>
        <end position="716"/>
    </location>
</feature>
<feature type="compositionally biased region" description="Low complexity" evidence="1">
    <location>
        <begin position="704"/>
        <end position="715"/>
    </location>
</feature>
<proteinExistence type="predicted"/>
<dbReference type="EMBL" id="KI964658">
    <property type="protein sequence ID" value="EUC31561.1"/>
    <property type="molecule type" value="Genomic_DNA"/>
</dbReference>
<dbReference type="OrthoDB" id="1749473at2759"/>
<dbReference type="GeneID" id="19146260"/>
<feature type="compositionally biased region" description="Polar residues" evidence="1">
    <location>
        <begin position="96"/>
        <end position="112"/>
    </location>
</feature>
<evidence type="ECO:0008006" key="4">
    <source>
        <dbReference type="Google" id="ProtNLM"/>
    </source>
</evidence>
<keyword evidence="3" id="KW-1185">Reference proteome</keyword>
<dbReference type="STRING" id="930089.W6YJT8"/>
<feature type="compositionally biased region" description="Pro residues" evidence="1">
    <location>
        <begin position="627"/>
        <end position="641"/>
    </location>
</feature>
<dbReference type="KEGG" id="bze:COCCADRAFT_27728"/>
<evidence type="ECO:0000256" key="1">
    <source>
        <dbReference type="SAM" id="MobiDB-lite"/>
    </source>
</evidence>
<feature type="compositionally biased region" description="Polar residues" evidence="1">
    <location>
        <begin position="732"/>
        <end position="751"/>
    </location>
</feature>
<dbReference type="HOGENOM" id="CLU_310574_0_0_1"/>
<dbReference type="AlphaFoldDB" id="W6YJT8"/>
<name>W6YJT8_COCC2</name>
<feature type="region of interest" description="Disordered" evidence="1">
    <location>
        <begin position="502"/>
        <end position="521"/>
    </location>
</feature>
<feature type="compositionally biased region" description="Low complexity" evidence="1">
    <location>
        <begin position="31"/>
        <end position="41"/>
    </location>
</feature>
<evidence type="ECO:0000313" key="3">
    <source>
        <dbReference type="Proteomes" id="UP000053841"/>
    </source>
</evidence>